<protein>
    <submittedName>
        <fullName evidence="1">Uncharacterized protein</fullName>
    </submittedName>
</protein>
<accession>A0A8S3ZDE6</accession>
<dbReference type="OrthoDB" id="6608471at2759"/>
<organism evidence="1 2">
    <name type="scientific">Candidula unifasciata</name>
    <dbReference type="NCBI Taxonomy" id="100452"/>
    <lineage>
        <taxon>Eukaryota</taxon>
        <taxon>Metazoa</taxon>
        <taxon>Spiralia</taxon>
        <taxon>Lophotrochozoa</taxon>
        <taxon>Mollusca</taxon>
        <taxon>Gastropoda</taxon>
        <taxon>Heterobranchia</taxon>
        <taxon>Euthyneura</taxon>
        <taxon>Panpulmonata</taxon>
        <taxon>Eupulmonata</taxon>
        <taxon>Stylommatophora</taxon>
        <taxon>Helicina</taxon>
        <taxon>Helicoidea</taxon>
        <taxon>Geomitridae</taxon>
        <taxon>Candidula</taxon>
    </lineage>
</organism>
<proteinExistence type="predicted"/>
<gene>
    <name evidence="1" type="ORF">CUNI_LOCUS13175</name>
</gene>
<name>A0A8S3ZDE6_9EUPU</name>
<evidence type="ECO:0000313" key="1">
    <source>
        <dbReference type="EMBL" id="CAG5127617.1"/>
    </source>
</evidence>
<dbReference type="Proteomes" id="UP000678393">
    <property type="component" value="Unassembled WGS sequence"/>
</dbReference>
<comment type="caution">
    <text evidence="1">The sequence shown here is derived from an EMBL/GenBank/DDBJ whole genome shotgun (WGS) entry which is preliminary data.</text>
</comment>
<feature type="non-terminal residue" evidence="1">
    <location>
        <position position="1"/>
    </location>
</feature>
<dbReference type="EMBL" id="CAJHNH020002746">
    <property type="protein sequence ID" value="CAG5127617.1"/>
    <property type="molecule type" value="Genomic_DNA"/>
</dbReference>
<reference evidence="1" key="1">
    <citation type="submission" date="2021-04" db="EMBL/GenBank/DDBJ databases">
        <authorList>
            <consortium name="Molecular Ecology Group"/>
        </authorList>
    </citation>
    <scope>NUCLEOTIDE SEQUENCE</scope>
</reference>
<sequence>GWTVASKPQSKTDCFLAVAEPKSQRLCQLRQQECHKADPGQTICSWLCWCCHNSSLYS</sequence>
<evidence type="ECO:0000313" key="2">
    <source>
        <dbReference type="Proteomes" id="UP000678393"/>
    </source>
</evidence>
<dbReference type="AlphaFoldDB" id="A0A8S3ZDE6"/>
<keyword evidence="2" id="KW-1185">Reference proteome</keyword>
<feature type="non-terminal residue" evidence="1">
    <location>
        <position position="58"/>
    </location>
</feature>